<comment type="similarity">
    <text evidence="3">Belongs to the FdhD family.</text>
</comment>
<comment type="subcellular location">
    <subcellularLocation>
        <location evidence="3">Cytoplasm</location>
    </subcellularLocation>
</comment>
<dbReference type="GO" id="GO:0005737">
    <property type="term" value="C:cytoplasm"/>
    <property type="evidence" value="ECO:0007669"/>
    <property type="project" value="UniProtKB-SubCell"/>
</dbReference>
<dbReference type="AlphaFoldDB" id="A0A8J7U5M9"/>
<organism evidence="4 5">
    <name type="scientific">Acanthopleuribacter pedis</name>
    <dbReference type="NCBI Taxonomy" id="442870"/>
    <lineage>
        <taxon>Bacteria</taxon>
        <taxon>Pseudomonadati</taxon>
        <taxon>Acidobacteriota</taxon>
        <taxon>Holophagae</taxon>
        <taxon>Acanthopleuribacterales</taxon>
        <taxon>Acanthopleuribacteraceae</taxon>
        <taxon>Acanthopleuribacter</taxon>
    </lineage>
</organism>
<dbReference type="InterPro" id="IPR016193">
    <property type="entry name" value="Cytidine_deaminase-like"/>
</dbReference>
<sequence length="284" mass="30546">MNSTNSKPTGVVPVVLTKTTPEYRASENDVMAVEEPLDIRITTQDSNVAVTHNVAVTMRTPGQDLELALGFLFSESLITGKADVDWEQTRRAADDADCNRITVALQPEIAFDPEHLSRHVFTSSSCGVCGKISRENIVAKCPRATSEPPIFSASIFGDLPHRLRENQAGFKQTGGLHAAASFDRSGSVGPIYEDVGRHNALDKLVGDFLRRGSLSHTTGLLLSGRISFELVQKAGLAGFKVIAAIGAPSSLAVELARDLDITLIGFLKTTSMNIYHGADRIRSA</sequence>
<dbReference type="PANTHER" id="PTHR30592">
    <property type="entry name" value="FORMATE DEHYDROGENASE"/>
    <property type="match status" value="1"/>
</dbReference>
<evidence type="ECO:0000256" key="1">
    <source>
        <dbReference type="ARBA" id="ARBA00022490"/>
    </source>
</evidence>
<keyword evidence="2 3" id="KW-0501">Molybdenum cofactor biosynthesis</keyword>
<dbReference type="Gene3D" id="3.10.20.10">
    <property type="match status" value="1"/>
</dbReference>
<name>A0A8J7U5M9_9BACT</name>
<gene>
    <name evidence="3" type="primary">fdhD</name>
    <name evidence="4" type="ORF">J3U88_19250</name>
</gene>
<evidence type="ECO:0000256" key="2">
    <source>
        <dbReference type="ARBA" id="ARBA00023150"/>
    </source>
</evidence>
<dbReference type="InterPro" id="IPR003786">
    <property type="entry name" value="FdhD"/>
</dbReference>
<comment type="caution">
    <text evidence="3">Lacks conserved residue(s) required for the propagation of feature annotation.</text>
</comment>
<dbReference type="GO" id="GO:0006777">
    <property type="term" value="P:Mo-molybdopterin cofactor biosynthetic process"/>
    <property type="evidence" value="ECO:0007669"/>
    <property type="project" value="UniProtKB-UniRule"/>
</dbReference>
<dbReference type="SUPFAM" id="SSF53927">
    <property type="entry name" value="Cytidine deaminase-like"/>
    <property type="match status" value="1"/>
</dbReference>
<evidence type="ECO:0000313" key="5">
    <source>
        <dbReference type="Proteomes" id="UP000664417"/>
    </source>
</evidence>
<keyword evidence="5" id="KW-1185">Reference proteome</keyword>
<dbReference type="Gene3D" id="3.40.140.10">
    <property type="entry name" value="Cytidine Deaminase, domain 2"/>
    <property type="match status" value="1"/>
</dbReference>
<evidence type="ECO:0000313" key="4">
    <source>
        <dbReference type="EMBL" id="MBO1320623.1"/>
    </source>
</evidence>
<dbReference type="HAMAP" id="MF_00187">
    <property type="entry name" value="FdhD"/>
    <property type="match status" value="1"/>
</dbReference>
<dbReference type="EMBL" id="JAFREP010000018">
    <property type="protein sequence ID" value="MBO1320623.1"/>
    <property type="molecule type" value="Genomic_DNA"/>
</dbReference>
<protein>
    <recommendedName>
        <fullName evidence="3">Sulfur carrier protein FdhD</fullName>
    </recommendedName>
</protein>
<dbReference type="Proteomes" id="UP000664417">
    <property type="component" value="Unassembled WGS sequence"/>
</dbReference>
<proteinExistence type="inferred from homology"/>
<dbReference type="GO" id="GO:0097163">
    <property type="term" value="F:sulfur carrier activity"/>
    <property type="evidence" value="ECO:0007669"/>
    <property type="project" value="UniProtKB-UniRule"/>
</dbReference>
<accession>A0A8J7U5M9</accession>
<evidence type="ECO:0000256" key="3">
    <source>
        <dbReference type="HAMAP-Rule" id="MF_00187"/>
    </source>
</evidence>
<dbReference type="RefSeq" id="WP_207860576.1">
    <property type="nucleotide sequence ID" value="NZ_JAFREP010000018.1"/>
</dbReference>
<dbReference type="Pfam" id="PF02634">
    <property type="entry name" value="FdhD-NarQ"/>
    <property type="match status" value="1"/>
</dbReference>
<feature type="active site" description="Cysteine persulfide intermediate" evidence="3">
    <location>
        <position position="126"/>
    </location>
</feature>
<keyword evidence="1 3" id="KW-0963">Cytoplasm</keyword>
<comment type="caution">
    <text evidence="4">The sequence shown here is derived from an EMBL/GenBank/DDBJ whole genome shotgun (WGS) entry which is preliminary data.</text>
</comment>
<comment type="function">
    <text evidence="3">Required for formate dehydrogenase (FDH) activity. Acts as a sulfur carrier protein that transfers sulfur from IscS to the molybdenum cofactor prior to its insertion into FDH.</text>
</comment>
<dbReference type="GO" id="GO:0016783">
    <property type="term" value="F:sulfurtransferase activity"/>
    <property type="evidence" value="ECO:0007669"/>
    <property type="project" value="InterPro"/>
</dbReference>
<reference evidence="4" key="1">
    <citation type="submission" date="2021-03" db="EMBL/GenBank/DDBJ databases">
        <authorList>
            <person name="Wang G."/>
        </authorList>
    </citation>
    <scope>NUCLEOTIDE SEQUENCE</scope>
    <source>
        <strain evidence="4">KCTC 12899</strain>
    </source>
</reference>
<dbReference type="PANTHER" id="PTHR30592:SF1">
    <property type="entry name" value="SULFUR CARRIER PROTEIN FDHD"/>
    <property type="match status" value="1"/>
</dbReference>
<dbReference type="PIRSF" id="PIRSF015626">
    <property type="entry name" value="FdhD"/>
    <property type="match status" value="1"/>
</dbReference>